<dbReference type="InterPro" id="IPR023090">
    <property type="entry name" value="UPF0702_alpha/beta_dom_sf"/>
</dbReference>
<evidence type="ECO:0000256" key="3">
    <source>
        <dbReference type="ARBA" id="ARBA00022475"/>
    </source>
</evidence>
<feature type="domain" description="YetF C-terminal" evidence="8">
    <location>
        <begin position="82"/>
        <end position="216"/>
    </location>
</feature>
<dbReference type="PANTHER" id="PTHR34582:SF6">
    <property type="entry name" value="UPF0702 TRANSMEMBRANE PROTEIN YCAP"/>
    <property type="match status" value="1"/>
</dbReference>
<evidence type="ECO:0000256" key="5">
    <source>
        <dbReference type="ARBA" id="ARBA00022989"/>
    </source>
</evidence>
<evidence type="ECO:0000256" key="6">
    <source>
        <dbReference type="ARBA" id="ARBA00023136"/>
    </source>
</evidence>
<gene>
    <name evidence="9" type="ORF">SAMN05444955_10983</name>
</gene>
<comment type="subcellular location">
    <subcellularLocation>
        <location evidence="1">Cell membrane</location>
        <topology evidence="1">Multi-pass membrane protein</topology>
    </subcellularLocation>
</comment>
<dbReference type="Proteomes" id="UP000199695">
    <property type="component" value="Unassembled WGS sequence"/>
</dbReference>
<protein>
    <submittedName>
        <fullName evidence="9">Uncharacterized membrane protein YcaP, DUF421 family</fullName>
    </submittedName>
</protein>
<dbReference type="InterPro" id="IPR007353">
    <property type="entry name" value="DUF421"/>
</dbReference>
<evidence type="ECO:0000256" key="7">
    <source>
        <dbReference type="SAM" id="Phobius"/>
    </source>
</evidence>
<feature type="transmembrane region" description="Helical" evidence="7">
    <location>
        <begin position="33"/>
        <end position="51"/>
    </location>
</feature>
<name>A0A1H8FWB9_9BACL</name>
<sequence length="233" mass="27064">MQELWTVFLRTLFIYFFILLMMRVMGKREIGKLSIFDLIVSFMIADISAIVLEETAIPLTRAIIPILTLVALQMIIAYISLKSRRVRHLVEGEPTVLIKDGQIQDAAMAKSRYSVDDLLMQLREKDIPDVSDVEFAILEPTGKLSIFPKEEKRPAMKEDVRSKHSLRHFEMPVPLIIEGKVQDDGLDKIGQTRFWLKNEIQKQGYKDFKEIYFASLNYEGTLYIDRKDPDKKH</sequence>
<keyword evidence="4 7" id="KW-0812">Transmembrane</keyword>
<evidence type="ECO:0000313" key="10">
    <source>
        <dbReference type="Proteomes" id="UP000199695"/>
    </source>
</evidence>
<feature type="transmembrane region" description="Helical" evidence="7">
    <location>
        <begin position="63"/>
        <end position="81"/>
    </location>
</feature>
<dbReference type="Pfam" id="PF04239">
    <property type="entry name" value="DUF421"/>
    <property type="match status" value="1"/>
</dbReference>
<evidence type="ECO:0000256" key="1">
    <source>
        <dbReference type="ARBA" id="ARBA00004651"/>
    </source>
</evidence>
<keyword evidence="3" id="KW-1003">Cell membrane</keyword>
<evidence type="ECO:0000256" key="4">
    <source>
        <dbReference type="ARBA" id="ARBA00022692"/>
    </source>
</evidence>
<proteinExistence type="inferred from homology"/>
<accession>A0A1H8FWB9</accession>
<evidence type="ECO:0000256" key="2">
    <source>
        <dbReference type="ARBA" id="ARBA00006448"/>
    </source>
</evidence>
<dbReference type="PANTHER" id="PTHR34582">
    <property type="entry name" value="UPF0702 TRANSMEMBRANE PROTEIN YCAP"/>
    <property type="match status" value="1"/>
</dbReference>
<dbReference type="Gene3D" id="3.30.240.20">
    <property type="entry name" value="bsu07140 like domains"/>
    <property type="match status" value="2"/>
</dbReference>
<organism evidence="9 10">
    <name type="scientific">Lihuaxuella thermophila</name>
    <dbReference type="NCBI Taxonomy" id="1173111"/>
    <lineage>
        <taxon>Bacteria</taxon>
        <taxon>Bacillati</taxon>
        <taxon>Bacillota</taxon>
        <taxon>Bacilli</taxon>
        <taxon>Bacillales</taxon>
        <taxon>Thermoactinomycetaceae</taxon>
        <taxon>Lihuaxuella</taxon>
    </lineage>
</organism>
<comment type="similarity">
    <text evidence="2">Belongs to the UPF0702 family.</text>
</comment>
<evidence type="ECO:0000259" key="8">
    <source>
        <dbReference type="Pfam" id="PF04239"/>
    </source>
</evidence>
<keyword evidence="6 7" id="KW-0472">Membrane</keyword>
<evidence type="ECO:0000313" key="9">
    <source>
        <dbReference type="EMBL" id="SEN35388.1"/>
    </source>
</evidence>
<reference evidence="9 10" key="1">
    <citation type="submission" date="2016-10" db="EMBL/GenBank/DDBJ databases">
        <authorList>
            <person name="de Groot N.N."/>
        </authorList>
    </citation>
    <scope>NUCLEOTIDE SEQUENCE [LARGE SCALE GENOMIC DNA]</scope>
    <source>
        <strain evidence="9 10">DSM 46701</strain>
    </source>
</reference>
<dbReference type="EMBL" id="FOCQ01000009">
    <property type="protein sequence ID" value="SEN35388.1"/>
    <property type="molecule type" value="Genomic_DNA"/>
</dbReference>
<dbReference type="GO" id="GO:0005886">
    <property type="term" value="C:plasma membrane"/>
    <property type="evidence" value="ECO:0007669"/>
    <property type="project" value="UniProtKB-SubCell"/>
</dbReference>
<dbReference type="RefSeq" id="WP_244527546.1">
    <property type="nucleotide sequence ID" value="NZ_FOCQ01000009.1"/>
</dbReference>
<keyword evidence="10" id="KW-1185">Reference proteome</keyword>
<keyword evidence="5 7" id="KW-1133">Transmembrane helix</keyword>
<dbReference type="AlphaFoldDB" id="A0A1H8FWB9"/>
<dbReference type="STRING" id="1173111.SAMN05444955_10983"/>
<feature type="transmembrane region" description="Helical" evidence="7">
    <location>
        <begin position="6"/>
        <end position="26"/>
    </location>
</feature>